<comment type="caution">
    <text evidence="7">The sequence shown here is derived from an EMBL/GenBank/DDBJ whole genome shotgun (WGS) entry which is preliminary data.</text>
</comment>
<dbReference type="PROSITE" id="PS00411">
    <property type="entry name" value="KINESIN_MOTOR_1"/>
    <property type="match status" value="1"/>
</dbReference>
<dbReference type="GO" id="GO:0007018">
    <property type="term" value="P:microtubule-based movement"/>
    <property type="evidence" value="ECO:0007669"/>
    <property type="project" value="InterPro"/>
</dbReference>
<feature type="domain" description="Kinesin motor" evidence="6">
    <location>
        <begin position="2"/>
        <end position="346"/>
    </location>
</feature>
<dbReference type="GO" id="GO:0003777">
    <property type="term" value="F:microtubule motor activity"/>
    <property type="evidence" value="ECO:0007669"/>
    <property type="project" value="InterPro"/>
</dbReference>
<keyword evidence="1 3" id="KW-0547">Nucleotide-binding</keyword>
<dbReference type="VEuPathDB" id="TriTrypDB:LtaPh_3442300"/>
<dbReference type="InterPro" id="IPR001752">
    <property type="entry name" value="Kinesin_motor_dom"/>
</dbReference>
<dbReference type="Pfam" id="PF00225">
    <property type="entry name" value="Kinesin"/>
    <property type="match status" value="1"/>
</dbReference>
<gene>
    <name evidence="7" type="ORF">LtaPh_3442300</name>
</gene>
<evidence type="ECO:0000313" key="7">
    <source>
        <dbReference type="EMBL" id="GET92497.1"/>
    </source>
</evidence>
<evidence type="ECO:0000256" key="5">
    <source>
        <dbReference type="SAM" id="MobiDB-lite"/>
    </source>
</evidence>
<keyword evidence="2 3" id="KW-0067">ATP-binding</keyword>
<dbReference type="PANTHER" id="PTHR47117">
    <property type="entry name" value="STAR-RELATED LIPID TRANSFER PROTEIN 9"/>
    <property type="match status" value="1"/>
</dbReference>
<dbReference type="SMART" id="SM00129">
    <property type="entry name" value="KISc"/>
    <property type="match status" value="1"/>
</dbReference>
<organism evidence="7 8">
    <name type="scientific">Leishmania tarentolae</name>
    <name type="common">Sauroleishmania tarentolae</name>
    <dbReference type="NCBI Taxonomy" id="5689"/>
    <lineage>
        <taxon>Eukaryota</taxon>
        <taxon>Discoba</taxon>
        <taxon>Euglenozoa</taxon>
        <taxon>Kinetoplastea</taxon>
        <taxon>Metakinetoplastina</taxon>
        <taxon>Trypanosomatida</taxon>
        <taxon>Trypanosomatidae</taxon>
        <taxon>Leishmaniinae</taxon>
        <taxon>Leishmania</taxon>
        <taxon>lizard Leishmania</taxon>
    </lineage>
</organism>
<keyword evidence="3" id="KW-0505">Motor protein</keyword>
<protein>
    <submittedName>
        <fullName evidence="7">Unc104-like kinesin, putative</fullName>
    </submittedName>
</protein>
<dbReference type="Gene3D" id="3.40.850.10">
    <property type="entry name" value="Kinesin motor domain"/>
    <property type="match status" value="1"/>
</dbReference>
<keyword evidence="8" id="KW-1185">Reference proteome</keyword>
<feature type="region of interest" description="Disordered" evidence="5">
    <location>
        <begin position="719"/>
        <end position="739"/>
    </location>
</feature>
<evidence type="ECO:0000256" key="3">
    <source>
        <dbReference type="PROSITE-ProRule" id="PRU00283"/>
    </source>
</evidence>
<dbReference type="OrthoDB" id="3176171at2759"/>
<evidence type="ECO:0000256" key="2">
    <source>
        <dbReference type="ARBA" id="ARBA00022840"/>
    </source>
</evidence>
<proteinExistence type="inferred from homology"/>
<evidence type="ECO:0000313" key="8">
    <source>
        <dbReference type="Proteomes" id="UP000419144"/>
    </source>
</evidence>
<dbReference type="InterPro" id="IPR027417">
    <property type="entry name" value="P-loop_NTPase"/>
</dbReference>
<accession>A0A640KY57</accession>
<name>A0A640KY57_LEITA</name>
<evidence type="ECO:0000256" key="1">
    <source>
        <dbReference type="ARBA" id="ARBA00022741"/>
    </source>
</evidence>
<sequence length="1486" mass="164339">MSVKVAVRSRPMSDQELKENAEIIIRMNGNEVELRSSVDGHGAKFLYDSALWSTGQVVNGSSNAEASQAYVYDAIGAELLQHIIAGYNGCIFAYGQTGSGKTYCMMGSDKEDPGLIPRIAQCLFEQSVLLREQHIEVCVEVSYYEIYNEKVRCLLRPTEGGYDDTRLRVREHPKYGPFIEGLAKFVVSTPYEFMNLMRDGNKVRATASTAMNAASSRSHAVFTITLTQKQQKGSLITQKTSRLNLVDLAGSERASKTLATGKLLTEGATINRSLTCLGNVISALAEAEESGRSRHVPYRDSTLTWILKDNLGGNSKTVMLATISPSSLQYEETLSTLRYAERAKKIVNKAVVNETNSNEVIAALQREISTLKSQLANASMNERERLQEELEASEAVKKELTSSLGEKLAYTKRLMGEREEYMRQLELKLSAQTEEIDKLRRANEEKERRINELLQRIHNLTTSGNPPDSEKVEHIQELVAALEQEKSAAETHMREKQQQQQATCTSLLLSADEADSDLLLRANSSARLSTTALNTDATLPVAVRAATQKSHSAFAVYYDPEADGIDHDLSLRSHYDSADEDLVLADEVEIAAPADSDLEDSLSDDSSLELHPKTRRASNVQAEGLLADPDIVLDESVSESSVTPAVSAASPRKAAPVEGTLHTASASAHDAVLTSEASPSSRIATNASAASVVPPPLKSDAAASVNPRAALSGLSLVASQASTEAPQPKPISRPPMSEKEAPVLSNTQGEIINETHVALKDFFTKSSERPEIYAPNSHTAHVVIRSHALPNNRYLHEQFRAINLTESSLIGYKAPCICEVDMFRGHFRNRDAPGAKSFDLSSVNLFRVEKDPRHTRRLALYFLDAPHLYALEFNSTARRQQFFELAMLLRRNSVLWCPSLCLDGENDVVVTVKGTTLERPGSRDLPVAGEVKMTVARMPYEVIDMWYGCLSLEGKPLPRSMAVFSGFFPKDQREIYVIGVIDVPASLLGNHELANYFLAYIGASTYFVLANTALSSNRKHASNVMLVLCKRSFIVRVANIQVLEAVSLKKDGVRHGDFTATGCSLRINESSLCVILVNAKPGSYSMRSRAACIRSLLSSFPFASPLVDISMRFDYFIVSGAFNFGGDFSSEDALIREILTDNLMSNMREMEPSPTLSSAPSPLRVFYTVRPSVSRMDMSVYSTSRALRFANVFFSADIFCQRSFLSLFGENVPRVQLLLSRLRIKGERLPPTRCAELQVSLDVLEGSPVTLRLSSQDGDYVLPESTDTPLYPCVSNTEYLRLQTLTFSVLDRILPVEAHKRVLVASGIFPLKAVTLAEPALLDLPLYYEGCTVGKLTAVLLQIYYERNSAELSALGLHNARYATIFSCYENEVRRASGEWAPASMVDDGIFHFSAEDPTKSQEREACSLPHPNAWHWMMEWQHDQREDDQQGWLYAEGVSADLQLSATDSTRIRRRRWVRAMQASGPIVYHSYLADKQKTSAKLVA</sequence>
<reference evidence="7" key="1">
    <citation type="submission" date="2019-11" db="EMBL/GenBank/DDBJ databases">
        <title>Leishmania tarentolae CDS.</title>
        <authorList>
            <person name="Goto Y."/>
            <person name="Yamagishi J."/>
        </authorList>
    </citation>
    <scope>NUCLEOTIDE SEQUENCE [LARGE SCALE GENOMIC DNA]</scope>
    <source>
        <strain evidence="7">Parrot Tar II</strain>
    </source>
</reference>
<dbReference type="SUPFAM" id="SSF52540">
    <property type="entry name" value="P-loop containing nucleoside triphosphate hydrolases"/>
    <property type="match status" value="1"/>
</dbReference>
<dbReference type="EMBL" id="BLBS01000054">
    <property type="protein sequence ID" value="GET92497.1"/>
    <property type="molecule type" value="Genomic_DNA"/>
</dbReference>
<feature type="region of interest" description="Disordered" evidence="5">
    <location>
        <begin position="594"/>
        <end position="622"/>
    </location>
</feature>
<dbReference type="CDD" id="cd22265">
    <property type="entry name" value="UDM1_RNF168"/>
    <property type="match status" value="1"/>
</dbReference>
<feature type="coiled-coil region" evidence="4">
    <location>
        <begin position="361"/>
        <end position="502"/>
    </location>
</feature>
<keyword evidence="4" id="KW-0175">Coiled coil</keyword>
<dbReference type="Proteomes" id="UP000419144">
    <property type="component" value="Unassembled WGS sequence"/>
</dbReference>
<feature type="region of interest" description="Disordered" evidence="5">
    <location>
        <begin position="641"/>
        <end position="680"/>
    </location>
</feature>
<dbReference type="InterPro" id="IPR036961">
    <property type="entry name" value="Kinesin_motor_dom_sf"/>
</dbReference>
<dbReference type="GO" id="GO:0005524">
    <property type="term" value="F:ATP binding"/>
    <property type="evidence" value="ECO:0007669"/>
    <property type="project" value="UniProtKB-UniRule"/>
</dbReference>
<dbReference type="InterPro" id="IPR057607">
    <property type="entry name" value="PH_kinetoplastids"/>
</dbReference>
<feature type="binding site" evidence="3">
    <location>
        <begin position="95"/>
        <end position="102"/>
    </location>
    <ligand>
        <name>ATP</name>
        <dbReference type="ChEBI" id="CHEBI:30616"/>
    </ligand>
</feature>
<dbReference type="PRINTS" id="PR00380">
    <property type="entry name" value="KINESINHEAVY"/>
</dbReference>
<dbReference type="PROSITE" id="PS50067">
    <property type="entry name" value="KINESIN_MOTOR_2"/>
    <property type="match status" value="1"/>
</dbReference>
<evidence type="ECO:0000256" key="4">
    <source>
        <dbReference type="SAM" id="Coils"/>
    </source>
</evidence>
<dbReference type="GO" id="GO:0008017">
    <property type="term" value="F:microtubule binding"/>
    <property type="evidence" value="ECO:0007669"/>
    <property type="project" value="InterPro"/>
</dbReference>
<evidence type="ECO:0000259" key="6">
    <source>
        <dbReference type="PROSITE" id="PS50067"/>
    </source>
</evidence>
<dbReference type="Pfam" id="PF25404">
    <property type="entry name" value="PH_29"/>
    <property type="match status" value="1"/>
</dbReference>
<comment type="similarity">
    <text evidence="3">Belongs to the TRAFAC class myosin-kinesin ATPase superfamily. Kinesin family.</text>
</comment>
<dbReference type="InterPro" id="IPR019821">
    <property type="entry name" value="Kinesin_motor_CS"/>
</dbReference>
<feature type="compositionally biased region" description="Acidic residues" evidence="5">
    <location>
        <begin position="596"/>
        <end position="607"/>
    </location>
</feature>
<feature type="compositionally biased region" description="Low complexity" evidence="5">
    <location>
        <begin position="641"/>
        <end position="651"/>
    </location>
</feature>
<dbReference type="FunFam" id="3.40.850.10:FF:000242">
    <property type="entry name" value="Putative Unc104-like kinesin"/>
    <property type="match status" value="1"/>
</dbReference>